<dbReference type="Proteomes" id="UP001209317">
    <property type="component" value="Unassembled WGS sequence"/>
</dbReference>
<dbReference type="AlphaFoldDB" id="A0AAE3INJ7"/>
<dbReference type="PROSITE" id="PS51257">
    <property type="entry name" value="PROKAR_LIPOPROTEIN"/>
    <property type="match status" value="1"/>
</dbReference>
<protein>
    <recommendedName>
        <fullName evidence="4">SH3 domain-containing protein</fullName>
    </recommendedName>
</protein>
<feature type="signal peptide" evidence="1">
    <location>
        <begin position="1"/>
        <end position="21"/>
    </location>
</feature>
<feature type="chain" id="PRO_5042251993" description="SH3 domain-containing protein" evidence="1">
    <location>
        <begin position="22"/>
        <end position="275"/>
    </location>
</feature>
<accession>A0AAE3INJ7</accession>
<gene>
    <name evidence="2" type="ORF">OD355_12630</name>
</gene>
<keyword evidence="1" id="KW-0732">Signal</keyword>
<keyword evidence="3" id="KW-1185">Reference proteome</keyword>
<comment type="caution">
    <text evidence="2">The sequence shown here is derived from an EMBL/GenBank/DDBJ whole genome shotgun (WGS) entry which is preliminary data.</text>
</comment>
<evidence type="ECO:0000256" key="1">
    <source>
        <dbReference type="SAM" id="SignalP"/>
    </source>
</evidence>
<evidence type="ECO:0008006" key="4">
    <source>
        <dbReference type="Google" id="ProtNLM"/>
    </source>
</evidence>
<organism evidence="2 3">
    <name type="scientific">Haoranjiania flava</name>
    <dbReference type="NCBI Taxonomy" id="1856322"/>
    <lineage>
        <taxon>Bacteria</taxon>
        <taxon>Pseudomonadati</taxon>
        <taxon>Bacteroidota</taxon>
        <taxon>Chitinophagia</taxon>
        <taxon>Chitinophagales</taxon>
        <taxon>Chitinophagaceae</taxon>
        <taxon>Haoranjiania</taxon>
    </lineage>
</organism>
<proteinExistence type="predicted"/>
<sequence>MKNFYKFVMLVLILTAGCSQHNNEEQENDTLPINSSQVQPTAEKNIYEGSAVIAERINGPANIRDKANGKIIFTLNDSTLVTATEARDGWHNIGITAESNIKDVNYDTLKAGAKIIVEGKVVGEVMTDIYAPKSSDGKVAWAELTGYTHKDNIYAYSVIENALTEYIRTLKDRNIDGFRPFIKSFAMEDYDVLNPYLMYFNYENWIDDPSPMPRVILVFHEKKLIGVAHSRDLELPDTVKDTLERGFKVMFYKDIPEAVRSDFKKKFNNFITQVD</sequence>
<dbReference type="RefSeq" id="WP_263038853.1">
    <property type="nucleotide sequence ID" value="NZ_JAOTPL010000024.1"/>
</dbReference>
<evidence type="ECO:0000313" key="2">
    <source>
        <dbReference type="EMBL" id="MCU7695365.1"/>
    </source>
</evidence>
<evidence type="ECO:0000313" key="3">
    <source>
        <dbReference type="Proteomes" id="UP001209317"/>
    </source>
</evidence>
<dbReference type="EMBL" id="JAOTPL010000024">
    <property type="protein sequence ID" value="MCU7695365.1"/>
    <property type="molecule type" value="Genomic_DNA"/>
</dbReference>
<name>A0AAE3INJ7_9BACT</name>
<reference evidence="2" key="1">
    <citation type="submission" date="2022-10" db="EMBL/GenBank/DDBJ databases">
        <authorList>
            <person name="Kim H.S."/>
            <person name="Kim J.-S."/>
            <person name="Suh M.K."/>
            <person name="Eom M.K."/>
            <person name="Lee J.-S."/>
        </authorList>
    </citation>
    <scope>NUCLEOTIDE SEQUENCE</scope>
    <source>
        <strain evidence="2">LIP-5</strain>
    </source>
</reference>